<reference evidence="1" key="1">
    <citation type="submission" date="2024-01" db="EMBL/GenBank/DDBJ databases">
        <title>The diversity of rhizobia nodulating Mimosa spp. in eleven states of Brazil covering several biomes is determined by host plant, location, and edaphic factors.</title>
        <authorList>
            <person name="Rouws L."/>
            <person name="Barauna A."/>
            <person name="Beukes C."/>
            <person name="De Faria S.M."/>
            <person name="Gross E."/>
            <person name="Dos Reis Junior F.B."/>
            <person name="Simon M."/>
            <person name="Maluk M."/>
            <person name="Odee D.W."/>
            <person name="Kenicer G."/>
            <person name="Young J.P.W."/>
            <person name="Reis V.M."/>
            <person name="Zilli J."/>
            <person name="James E.K."/>
        </authorList>
    </citation>
    <scope>NUCLEOTIDE SEQUENCE</scope>
    <source>
        <strain evidence="1">JPY452</strain>
    </source>
</reference>
<gene>
    <name evidence="1" type="ORF">VSR83_38735</name>
</gene>
<dbReference type="Proteomes" id="UP001392318">
    <property type="component" value="Unassembled WGS sequence"/>
</dbReference>
<evidence type="ECO:0000313" key="1">
    <source>
        <dbReference type="EMBL" id="MEM5405865.1"/>
    </source>
</evidence>
<name>A0ACC6RVT3_9BURK</name>
<accession>A0ACC6RVT3</accession>
<protein>
    <submittedName>
        <fullName evidence="1">Uncharacterized protein</fullName>
    </submittedName>
</protein>
<dbReference type="EMBL" id="JAYMRU010000050">
    <property type="protein sequence ID" value="MEM5405865.1"/>
    <property type="molecule type" value="Genomic_DNA"/>
</dbReference>
<proteinExistence type="predicted"/>
<sequence length="163" mass="17262">MMLFAFLAFDSGFSFRKLASDYYSVAALETTRPATPGFISIAACPGVSAPLQALSACPDVQLILVPVSKLESVMAARLRFLYAVAVVVSAFVVGAYRLLRRALAGVPGACSWPPVEERDSAFSFSGSVPPATADRKQVSGAVTFASGTRPGSLNYRYRDTPGK</sequence>
<keyword evidence="2" id="KW-1185">Reference proteome</keyword>
<comment type="caution">
    <text evidence="1">The sequence shown here is derived from an EMBL/GenBank/DDBJ whole genome shotgun (WGS) entry which is preliminary data.</text>
</comment>
<evidence type="ECO:0000313" key="2">
    <source>
        <dbReference type="Proteomes" id="UP001392318"/>
    </source>
</evidence>
<organism evidence="1 2">
    <name type="scientific">Paraburkholderia unamae</name>
    <dbReference type="NCBI Taxonomy" id="219649"/>
    <lineage>
        <taxon>Bacteria</taxon>
        <taxon>Pseudomonadati</taxon>
        <taxon>Pseudomonadota</taxon>
        <taxon>Betaproteobacteria</taxon>
        <taxon>Burkholderiales</taxon>
        <taxon>Burkholderiaceae</taxon>
        <taxon>Paraburkholderia</taxon>
    </lineage>
</organism>